<protein>
    <recommendedName>
        <fullName evidence="2">DUF2190 domain-containing protein</fullName>
    </recommendedName>
</protein>
<reference evidence="1" key="1">
    <citation type="submission" date="2018-05" db="EMBL/GenBank/DDBJ databases">
        <authorList>
            <person name="Lanie J.A."/>
            <person name="Ng W.-L."/>
            <person name="Kazmierczak K.M."/>
            <person name="Andrzejewski T.M."/>
            <person name="Davidsen T.M."/>
            <person name="Wayne K.J."/>
            <person name="Tettelin H."/>
            <person name="Glass J.I."/>
            <person name="Rusch D."/>
            <person name="Podicherti R."/>
            <person name="Tsui H.-C.T."/>
            <person name="Winkler M.E."/>
        </authorList>
    </citation>
    <scope>NUCLEOTIDE SEQUENCE</scope>
</reference>
<name>A0A382AZ15_9ZZZZ</name>
<evidence type="ECO:0008006" key="2">
    <source>
        <dbReference type="Google" id="ProtNLM"/>
    </source>
</evidence>
<dbReference type="AlphaFoldDB" id="A0A382AZ15"/>
<evidence type="ECO:0000313" key="1">
    <source>
        <dbReference type="EMBL" id="SVB06282.1"/>
    </source>
</evidence>
<accession>A0A382AZ15</accession>
<gene>
    <name evidence="1" type="ORF">METZ01_LOCUS159136</name>
</gene>
<dbReference type="EMBL" id="UINC01027291">
    <property type="protein sequence ID" value="SVB06282.1"/>
    <property type="molecule type" value="Genomic_DNA"/>
</dbReference>
<proteinExistence type="predicted"/>
<sequence length="106" mass="10679">MSSVFDRGYPMIDATGGATEQVVAIGTSSAASSAFAATTKIVRLAANTTCFVEFGSSPTAAVASSIVLGAGDSLWAKVNSGEKVAVISHDSVATGKLSVVEMKSEF</sequence>
<organism evidence="1">
    <name type="scientific">marine metagenome</name>
    <dbReference type="NCBI Taxonomy" id="408172"/>
    <lineage>
        <taxon>unclassified sequences</taxon>
        <taxon>metagenomes</taxon>
        <taxon>ecological metagenomes</taxon>
    </lineage>
</organism>